<dbReference type="NCBIfam" id="TIGR00641">
    <property type="entry name" value="acid_CoA_mut_N"/>
    <property type="match status" value="1"/>
</dbReference>
<gene>
    <name evidence="3" type="ORF">HY730_06520</name>
</gene>
<evidence type="ECO:0000313" key="3">
    <source>
        <dbReference type="EMBL" id="MBI4596017.1"/>
    </source>
</evidence>
<dbReference type="Proteomes" id="UP000772181">
    <property type="component" value="Unassembled WGS sequence"/>
</dbReference>
<dbReference type="AlphaFoldDB" id="A0A933GLD7"/>
<dbReference type="GO" id="GO:0031419">
    <property type="term" value="F:cobalamin binding"/>
    <property type="evidence" value="ECO:0007669"/>
    <property type="project" value="InterPro"/>
</dbReference>
<dbReference type="Gene3D" id="3.20.20.240">
    <property type="entry name" value="Methylmalonyl-CoA mutase"/>
    <property type="match status" value="1"/>
</dbReference>
<comment type="caution">
    <text evidence="3">The sequence shown here is derived from an EMBL/GenBank/DDBJ whole genome shotgun (WGS) entry which is preliminary data.</text>
</comment>
<keyword evidence="1" id="KW-0413">Isomerase</keyword>
<dbReference type="EMBL" id="JACQWF010000289">
    <property type="protein sequence ID" value="MBI4596017.1"/>
    <property type="molecule type" value="Genomic_DNA"/>
</dbReference>
<feature type="domain" description="Methylmalonyl-CoA mutase alpha/beta chain catalytic" evidence="2">
    <location>
        <begin position="13"/>
        <end position="531"/>
    </location>
</feature>
<evidence type="ECO:0000256" key="1">
    <source>
        <dbReference type="ARBA" id="ARBA00023235"/>
    </source>
</evidence>
<reference evidence="3" key="1">
    <citation type="submission" date="2020-07" db="EMBL/GenBank/DDBJ databases">
        <title>Huge and variable diversity of episymbiotic CPR bacteria and DPANN archaea in groundwater ecosystems.</title>
        <authorList>
            <person name="He C.Y."/>
            <person name="Keren R."/>
            <person name="Whittaker M."/>
            <person name="Farag I.F."/>
            <person name="Doudna J."/>
            <person name="Cate J.H.D."/>
            <person name="Banfield J.F."/>
        </authorList>
    </citation>
    <scope>NUCLEOTIDE SEQUENCE</scope>
    <source>
        <strain evidence="3">NC_groundwater_1482_Ag_S-0.65um_47_24</strain>
    </source>
</reference>
<name>A0A933GLD7_UNCTE</name>
<dbReference type="GO" id="GO:0004494">
    <property type="term" value="F:methylmalonyl-CoA mutase activity"/>
    <property type="evidence" value="ECO:0007669"/>
    <property type="project" value="InterPro"/>
</dbReference>
<organism evidence="3 4">
    <name type="scientific">Tectimicrobiota bacterium</name>
    <dbReference type="NCBI Taxonomy" id="2528274"/>
    <lineage>
        <taxon>Bacteria</taxon>
        <taxon>Pseudomonadati</taxon>
        <taxon>Nitrospinota/Tectimicrobiota group</taxon>
        <taxon>Candidatus Tectimicrobiota</taxon>
    </lineage>
</organism>
<dbReference type="SUPFAM" id="SSF51703">
    <property type="entry name" value="Cobalamin (vitamin B12)-dependent enzymes"/>
    <property type="match status" value="1"/>
</dbReference>
<dbReference type="PANTHER" id="PTHR48101:SF1">
    <property type="entry name" value="METHYLMALONYL-COA MUTASE, LARGE SUBUNIT"/>
    <property type="match status" value="1"/>
</dbReference>
<proteinExistence type="predicted"/>
<dbReference type="PANTHER" id="PTHR48101">
    <property type="entry name" value="METHYLMALONYL-COA MUTASE, MITOCHONDRIAL-RELATED"/>
    <property type="match status" value="1"/>
</dbReference>
<evidence type="ECO:0000259" key="2">
    <source>
        <dbReference type="Pfam" id="PF01642"/>
    </source>
</evidence>
<dbReference type="InterPro" id="IPR006098">
    <property type="entry name" value="MMCoA_mutase_a_cat"/>
</dbReference>
<protein>
    <submittedName>
        <fullName evidence="3">Methylmalonyl-CoA mutase</fullName>
    </submittedName>
</protein>
<sequence>MADKNHPDKRVLNSGIEIKTVYTPKDLEGFSNENDLGSPGEYPFTRGIYPLMYRSQPWMMNQYAGFATAQDTNARFRFLLERGQTGLNVAFDLPTQNGYDSDDPRSEDEVGRVGVAVDTLQDMEEIFDGIPIDKVRTHFTINSMAPVILAMYVAVAEKQKVPLENMVGTLQNDILKEFVARGTWVFPPEPSVRLVGDIIEYCTRSLPKFNPISVSGSHMHEAGSTSVQEVAFTFLNGLSYVDEACKRGLHVDDFVPKFTFLMCCRENFFEEICKFRAARRLWARIMKDQYGAQNPQSMRVKCSGGGGGRAMTKKEPLNNIARIGWIGMASVLGGCQSMTLAQYDECFAIPTAEAARVTLRIQQMMAYEIGIADTVDPLAGSYFVENLTNKIEEEARILMKKILDQEGSMVSAIQKGVIQRIIAREAYLEEKRILTGEKVKVGLNKFVDEEAGDEEEGLKIHEYDPTTRERQINKMDKIKRERDQEKVIRTLDDLRLAAEKKVNLMPSLLDTVKAYATLGEIVTILKKVYGEFKEPTGL</sequence>
<dbReference type="InterPro" id="IPR016176">
    <property type="entry name" value="Cbl-dep_enz_cat"/>
</dbReference>
<evidence type="ECO:0000313" key="4">
    <source>
        <dbReference type="Proteomes" id="UP000772181"/>
    </source>
</evidence>
<dbReference type="Pfam" id="PF01642">
    <property type="entry name" value="MM_CoA_mutase"/>
    <property type="match status" value="1"/>
</dbReference>
<dbReference type="InterPro" id="IPR006099">
    <property type="entry name" value="MeMalonylCoA_mutase_a/b_cat"/>
</dbReference>
<accession>A0A933GLD7</accession>